<dbReference type="AlphaFoldDB" id="A0A1V6PLC6"/>
<keyword evidence="3" id="KW-1185">Reference proteome</keyword>
<comment type="caution">
    <text evidence="2">The sequence shown here is derived from an EMBL/GenBank/DDBJ whole genome shotgun (WGS) entry which is preliminary data.</text>
</comment>
<feature type="compositionally biased region" description="Polar residues" evidence="1">
    <location>
        <begin position="231"/>
        <end position="241"/>
    </location>
</feature>
<evidence type="ECO:0000313" key="2">
    <source>
        <dbReference type="EMBL" id="OQD77336.1"/>
    </source>
</evidence>
<sequence length="279" mass="28643">MSSPEALEFSKQGWRAESSPVAYGKPALEKSVNVTVQAAGWTTQNPVLAACVVVGASGAVVFAAPSLATAPVLSTAAAHGLMGNIAAGSAMAIGQSSGAGGSGLVIVNGAAQLRGAAMTVGSASLAERESLALQVKKSSTIIHCDLDDTVNGRPETAAFDAVLGRSLTVVGLGVTWTKAHGQTHLLPPVLRVGRAWCLGPLIDRCPFVPQPPQGPILVHPQSPSWRRGARNGSSVDRSASLSFHKYRPPWLPTDSPPSLSSNSSSLRSGFPTGDLLKVE</sequence>
<feature type="compositionally biased region" description="Low complexity" evidence="1">
    <location>
        <begin position="256"/>
        <end position="271"/>
    </location>
</feature>
<protein>
    <submittedName>
        <fullName evidence="2">Uncharacterized protein</fullName>
    </submittedName>
</protein>
<evidence type="ECO:0000313" key="3">
    <source>
        <dbReference type="Proteomes" id="UP000191672"/>
    </source>
</evidence>
<gene>
    <name evidence="2" type="ORF">PENANT_c114G01208</name>
</gene>
<dbReference type="Proteomes" id="UP000191672">
    <property type="component" value="Unassembled WGS sequence"/>
</dbReference>
<proteinExistence type="predicted"/>
<dbReference type="EMBL" id="MDYN01000114">
    <property type="protein sequence ID" value="OQD77336.1"/>
    <property type="molecule type" value="Genomic_DNA"/>
</dbReference>
<feature type="region of interest" description="Disordered" evidence="1">
    <location>
        <begin position="217"/>
        <end position="279"/>
    </location>
</feature>
<name>A0A1V6PLC6_9EURO</name>
<accession>A0A1V6PLC6</accession>
<evidence type="ECO:0000256" key="1">
    <source>
        <dbReference type="SAM" id="MobiDB-lite"/>
    </source>
</evidence>
<reference evidence="3" key="1">
    <citation type="journal article" date="2017" name="Nat. Microbiol.">
        <title>Global analysis of biosynthetic gene clusters reveals vast potential of secondary metabolite production in Penicillium species.</title>
        <authorList>
            <person name="Nielsen J.C."/>
            <person name="Grijseels S."/>
            <person name="Prigent S."/>
            <person name="Ji B."/>
            <person name="Dainat J."/>
            <person name="Nielsen K.F."/>
            <person name="Frisvad J.C."/>
            <person name="Workman M."/>
            <person name="Nielsen J."/>
        </authorList>
    </citation>
    <scope>NUCLEOTIDE SEQUENCE [LARGE SCALE GENOMIC DNA]</scope>
    <source>
        <strain evidence="3">IBT 31811</strain>
    </source>
</reference>
<organism evidence="2 3">
    <name type="scientific">Penicillium antarcticum</name>
    <dbReference type="NCBI Taxonomy" id="416450"/>
    <lineage>
        <taxon>Eukaryota</taxon>
        <taxon>Fungi</taxon>
        <taxon>Dikarya</taxon>
        <taxon>Ascomycota</taxon>
        <taxon>Pezizomycotina</taxon>
        <taxon>Eurotiomycetes</taxon>
        <taxon>Eurotiomycetidae</taxon>
        <taxon>Eurotiales</taxon>
        <taxon>Aspergillaceae</taxon>
        <taxon>Penicillium</taxon>
    </lineage>
</organism>